<organism evidence="1 2">
    <name type="scientific">Pyrobaculum calidifontis (strain DSM 21063 / JCM 11548 / VA1)</name>
    <dbReference type="NCBI Taxonomy" id="410359"/>
    <lineage>
        <taxon>Archaea</taxon>
        <taxon>Thermoproteota</taxon>
        <taxon>Thermoprotei</taxon>
        <taxon>Thermoproteales</taxon>
        <taxon>Thermoproteaceae</taxon>
        <taxon>Pyrobaculum</taxon>
    </lineage>
</organism>
<dbReference type="AlphaFoldDB" id="A3MVV6"/>
<evidence type="ECO:0008006" key="3">
    <source>
        <dbReference type="Google" id="ProtNLM"/>
    </source>
</evidence>
<dbReference type="GeneID" id="4908791"/>
<dbReference type="RefSeq" id="WP_011850031.1">
    <property type="nucleotide sequence ID" value="NC_009073.1"/>
</dbReference>
<keyword evidence="2" id="KW-1185">Reference proteome</keyword>
<accession>A3MVV6</accession>
<name>A3MVV6_PYRCJ</name>
<dbReference type="eggNOG" id="arCOG05626">
    <property type="taxonomic scope" value="Archaea"/>
</dbReference>
<gene>
    <name evidence="1" type="ordered locus">Pcal_1351</name>
</gene>
<reference evidence="1" key="1">
    <citation type="submission" date="2007-02" db="EMBL/GenBank/DDBJ databases">
        <title>Complete sequence of Pyrobaculum calidifontis JCM 11548.</title>
        <authorList>
            <consortium name="US DOE Joint Genome Institute"/>
            <person name="Copeland A."/>
            <person name="Lucas S."/>
            <person name="Lapidus A."/>
            <person name="Barry K."/>
            <person name="Glavina del Rio T."/>
            <person name="Dalin E."/>
            <person name="Tice H."/>
            <person name="Pitluck S."/>
            <person name="Chain P."/>
            <person name="Malfatti S."/>
            <person name="Shin M."/>
            <person name="Vergez L."/>
            <person name="Schmutz J."/>
            <person name="Larimer F."/>
            <person name="Land M."/>
            <person name="Hauser L."/>
            <person name="Kyrpides N."/>
            <person name="Mikhailova N."/>
            <person name="Cozen A.E."/>
            <person name="Fitz-Gibbon S.T."/>
            <person name="House C.H."/>
            <person name="Saltikov C."/>
            <person name="Lowe T.M."/>
            <person name="Richardson P."/>
        </authorList>
    </citation>
    <scope>NUCLEOTIDE SEQUENCE [LARGE SCALE GENOMIC DNA]</scope>
    <source>
        <strain evidence="1">JCM 11548</strain>
    </source>
</reference>
<sequence>MQIFRPYRDWARSAKVLDDRRLGKQRVETKQVLLAILRKLGVLADGRRGWLNHPVVLMYFNGGRPYVGDLVGYFYAIVEEWKARGHKNNISLADVVPLLAKVKGAPGTPITHVHEVEYRRVLILKEPCHYLRVFSPEEVAEVLETEPAPIPGVNTWILQVYGQYRRFVDKLKRGEVDCASIFPRS</sequence>
<dbReference type="OrthoDB" id="24328at2157"/>
<dbReference type="Pfam" id="PF03013">
    <property type="entry name" value="Pyr_excise"/>
    <property type="match status" value="1"/>
</dbReference>
<dbReference type="Proteomes" id="UP000001431">
    <property type="component" value="Chromosome"/>
</dbReference>
<dbReference type="KEGG" id="pcl:Pcal_1351"/>
<proteinExistence type="predicted"/>
<dbReference type="InterPro" id="IPR004260">
    <property type="entry name" value="Pyr-dimer_DNA_glycosylase"/>
</dbReference>
<evidence type="ECO:0000313" key="2">
    <source>
        <dbReference type="Proteomes" id="UP000001431"/>
    </source>
</evidence>
<evidence type="ECO:0000313" key="1">
    <source>
        <dbReference type="EMBL" id="ABO08773.1"/>
    </source>
</evidence>
<dbReference type="EMBL" id="CP000561">
    <property type="protein sequence ID" value="ABO08773.1"/>
    <property type="molecule type" value="Genomic_DNA"/>
</dbReference>
<protein>
    <recommendedName>
        <fullName evidence="3">Pyrimidine dimer DNA glycosylase</fullName>
    </recommendedName>
</protein>
<dbReference type="STRING" id="410359.Pcal_1351"/>
<dbReference type="HOGENOM" id="CLU_1431695_0_0_2"/>